<keyword evidence="2 6" id="KW-0812">Transmembrane</keyword>
<dbReference type="PANTHER" id="PTHR43471:SF3">
    <property type="entry name" value="ABC TRANSPORTER PERMEASE PROTEIN NATB"/>
    <property type="match status" value="1"/>
</dbReference>
<evidence type="ECO:0000256" key="6">
    <source>
        <dbReference type="SAM" id="Phobius"/>
    </source>
</evidence>
<gene>
    <name evidence="8" type="ORF">SAMN05444858_105321</name>
</gene>
<evidence type="ECO:0000256" key="5">
    <source>
        <dbReference type="SAM" id="MobiDB-lite"/>
    </source>
</evidence>
<feature type="transmembrane region" description="Helical" evidence="6">
    <location>
        <begin position="155"/>
        <end position="174"/>
    </location>
</feature>
<feature type="transmembrane region" description="Helical" evidence="6">
    <location>
        <begin position="282"/>
        <end position="303"/>
    </location>
</feature>
<dbReference type="STRING" id="1198245.SAMN05444858_105321"/>
<keyword evidence="3 6" id="KW-1133">Transmembrane helix</keyword>
<evidence type="ECO:0000259" key="7">
    <source>
        <dbReference type="Pfam" id="PF12698"/>
    </source>
</evidence>
<feature type="transmembrane region" description="Helical" evidence="6">
    <location>
        <begin position="250"/>
        <end position="270"/>
    </location>
</feature>
<reference evidence="8 9" key="1">
    <citation type="submission" date="2017-01" db="EMBL/GenBank/DDBJ databases">
        <authorList>
            <person name="Mah S.A."/>
            <person name="Swanson W.J."/>
            <person name="Moy G.W."/>
            <person name="Vacquier V.D."/>
        </authorList>
    </citation>
    <scope>NUCLEOTIDE SEQUENCE [LARGE SCALE GENOMIC DNA]</scope>
    <source>
        <strain evidence="8 9">DSM 45758</strain>
    </source>
</reference>
<dbReference type="Pfam" id="PF12698">
    <property type="entry name" value="ABC2_membrane_3"/>
    <property type="match status" value="1"/>
</dbReference>
<sequence length="384" mass="40213">MNTVQSEPRGARAALPTVPAAGPQAEAEKGPVTTVQAARLVAAREIRVKLRDKTFLFSTLLFLLIAAAATVLPPLLSGGPSTVAATEQSAGPLRAAGLEVRTVPDDRAAEQAVRDDEVDAAVVSGPAVLALDEVPDDVVAALSTRPQVRLLNPDALNPVAAFLVPFVFAFIFYITSQVFGVQIAQSVIEEKQTRIVEILAAAVPVRALLAGKMVAGTVLALGQIVLVALVAVAGMVFGDGGGLLPLLGPAIGWFVPFFLVGFVLVAAMWAAAGALVNRQEDLTGVSTPVQLVVMLPFFAVIFLNDNATAMRILSYLPFSAPTAMPLRLFTGDAPVWEPVVALLLLLVAAGAFLLAGARVYEGALLRTNGRISIRTAWRTRESVS</sequence>
<evidence type="ECO:0000256" key="1">
    <source>
        <dbReference type="ARBA" id="ARBA00004141"/>
    </source>
</evidence>
<feature type="transmembrane region" description="Helical" evidence="6">
    <location>
        <begin position="54"/>
        <end position="76"/>
    </location>
</feature>
<evidence type="ECO:0000313" key="8">
    <source>
        <dbReference type="EMBL" id="SIR00400.1"/>
    </source>
</evidence>
<evidence type="ECO:0000256" key="4">
    <source>
        <dbReference type="ARBA" id="ARBA00023136"/>
    </source>
</evidence>
<feature type="region of interest" description="Disordered" evidence="5">
    <location>
        <begin position="1"/>
        <end position="30"/>
    </location>
</feature>
<dbReference type="AlphaFoldDB" id="A0A1N6XDP7"/>
<dbReference type="GO" id="GO:0016020">
    <property type="term" value="C:membrane"/>
    <property type="evidence" value="ECO:0007669"/>
    <property type="project" value="UniProtKB-SubCell"/>
</dbReference>
<dbReference type="EMBL" id="FTNF01000005">
    <property type="protein sequence ID" value="SIR00400.1"/>
    <property type="molecule type" value="Genomic_DNA"/>
</dbReference>
<feature type="transmembrane region" description="Helical" evidence="6">
    <location>
        <begin position="214"/>
        <end position="238"/>
    </location>
</feature>
<accession>A0A1N6XDP7</accession>
<keyword evidence="9" id="KW-1185">Reference proteome</keyword>
<protein>
    <submittedName>
        <fullName evidence="8">ABC-2 type transport system permease protein</fullName>
    </submittedName>
</protein>
<dbReference type="GO" id="GO:0140359">
    <property type="term" value="F:ABC-type transporter activity"/>
    <property type="evidence" value="ECO:0007669"/>
    <property type="project" value="InterPro"/>
</dbReference>
<keyword evidence="4 6" id="KW-0472">Membrane</keyword>
<evidence type="ECO:0000256" key="2">
    <source>
        <dbReference type="ARBA" id="ARBA00022692"/>
    </source>
</evidence>
<feature type="domain" description="ABC-2 type transporter transmembrane" evidence="7">
    <location>
        <begin position="164"/>
        <end position="356"/>
    </location>
</feature>
<proteinExistence type="predicted"/>
<dbReference type="Proteomes" id="UP000186004">
    <property type="component" value="Unassembled WGS sequence"/>
</dbReference>
<evidence type="ECO:0000313" key="9">
    <source>
        <dbReference type="Proteomes" id="UP000186004"/>
    </source>
</evidence>
<comment type="subcellular location">
    <subcellularLocation>
        <location evidence="1">Membrane</location>
        <topology evidence="1">Multi-pass membrane protein</topology>
    </subcellularLocation>
</comment>
<feature type="transmembrane region" description="Helical" evidence="6">
    <location>
        <begin position="339"/>
        <end position="360"/>
    </location>
</feature>
<evidence type="ECO:0000256" key="3">
    <source>
        <dbReference type="ARBA" id="ARBA00022989"/>
    </source>
</evidence>
<dbReference type="PANTHER" id="PTHR43471">
    <property type="entry name" value="ABC TRANSPORTER PERMEASE"/>
    <property type="match status" value="1"/>
</dbReference>
<dbReference type="InterPro" id="IPR013525">
    <property type="entry name" value="ABC2_TM"/>
</dbReference>
<organism evidence="8 9">
    <name type="scientific">Micromonospora avicenniae</name>
    <dbReference type="NCBI Taxonomy" id="1198245"/>
    <lineage>
        <taxon>Bacteria</taxon>
        <taxon>Bacillati</taxon>
        <taxon>Actinomycetota</taxon>
        <taxon>Actinomycetes</taxon>
        <taxon>Micromonosporales</taxon>
        <taxon>Micromonosporaceae</taxon>
        <taxon>Micromonospora</taxon>
    </lineage>
</organism>
<name>A0A1N6XDP7_9ACTN</name>